<reference evidence="1" key="1">
    <citation type="journal article" date="2020" name="Nature">
        <title>Giant virus diversity and host interactions through global metagenomics.</title>
        <authorList>
            <person name="Schulz F."/>
            <person name="Roux S."/>
            <person name="Paez-Espino D."/>
            <person name="Jungbluth S."/>
            <person name="Walsh D.A."/>
            <person name="Denef V.J."/>
            <person name="McMahon K.D."/>
            <person name="Konstantinidis K.T."/>
            <person name="Eloe-Fadrosh E.A."/>
            <person name="Kyrpides N.C."/>
            <person name="Woyke T."/>
        </authorList>
    </citation>
    <scope>NUCLEOTIDE SEQUENCE</scope>
    <source>
        <strain evidence="1">GVMAG-M-3300020169-51</strain>
    </source>
</reference>
<accession>A0A6C0C1F7</accession>
<dbReference type="AlphaFoldDB" id="A0A6C0C1F7"/>
<proteinExistence type="predicted"/>
<name>A0A6C0C1F7_9ZZZZ</name>
<protein>
    <submittedName>
        <fullName evidence="1">Uncharacterized protein</fullName>
    </submittedName>
</protein>
<organism evidence="1">
    <name type="scientific">viral metagenome</name>
    <dbReference type="NCBI Taxonomy" id="1070528"/>
    <lineage>
        <taxon>unclassified sequences</taxon>
        <taxon>metagenomes</taxon>
        <taxon>organismal metagenomes</taxon>
    </lineage>
</organism>
<evidence type="ECO:0000313" key="1">
    <source>
        <dbReference type="EMBL" id="QHS97393.1"/>
    </source>
</evidence>
<dbReference type="EMBL" id="MN739294">
    <property type="protein sequence ID" value="QHS97393.1"/>
    <property type="molecule type" value="Genomic_DNA"/>
</dbReference>
<sequence length="211" mass="24330">MFEIIKDALKNDGQYIDSLKQGKQFNFMQNFVINKDKSIFEGMETRQQNEILQELNDNEMNNITTQIDGESNYNKVLSDCAAAVKLYNEELAKGRPDYNTAEDLRNSMIQTCALNNPSIQQFRDHIANLETNNNQLDSTKMNNTSPTLEEKLMRLDMMNIQLNDMQGKSASLDGEIEDNELDLNSVYIRYFTWMFASVTMTSIVVHQLLKN</sequence>